<dbReference type="GO" id="GO:0016787">
    <property type="term" value="F:hydrolase activity"/>
    <property type="evidence" value="ECO:0007669"/>
    <property type="project" value="UniProtKB-KW"/>
</dbReference>
<comment type="caution">
    <text evidence="2">The sequence shown here is derived from an EMBL/GenBank/DDBJ whole genome shotgun (WGS) entry which is preliminary data.</text>
</comment>
<organism evidence="2 3">
    <name type="scientific">Balneatrix alpica</name>
    <dbReference type="NCBI Taxonomy" id="75684"/>
    <lineage>
        <taxon>Bacteria</taxon>
        <taxon>Pseudomonadati</taxon>
        <taxon>Pseudomonadota</taxon>
        <taxon>Gammaproteobacteria</taxon>
        <taxon>Oceanospirillales</taxon>
        <taxon>Balneatrichaceae</taxon>
        <taxon>Balneatrix</taxon>
    </lineage>
</organism>
<evidence type="ECO:0000313" key="3">
    <source>
        <dbReference type="Proteomes" id="UP001589628"/>
    </source>
</evidence>
<sequence length="797" mass="89098">MEMNDQYFLLKALSNWQPLHIHSPSPQAPTDSLSCLSQVLALAPSVTVISFDVFDTLLRRDVEPPQAVTRLLADELHYLLAQQGYSLSQQELLKLREQAENQARQQGLEQGLDAECRLSQISAGWLQRIAECAPAATLPSSTDWSQREVELECQRLSPMPGALDTLQQLKAQGKTLLAISDMYLEQAQLEYLLEHHGLLSLLDRVIVSSAQGLSKGSGRLFSQLQQAGVLPPNSLHIGDHPIADVQRPQALGIAAKLLFIPDEVKRRRQLELAQRAWQHYGDASHLWPNQHQPEQAIARIGYQRLGPIFTLFAAELVDYSLKQGINKLHFLARDGYLLKQLFGRLFHGLAISRHLPAPQCRYLYLSRASSRFAALTNYREELASLAQRVNRQQGVWALLATLGLDADSYRQEIDTLLAQHNLASDPTCTSLEKSSEQMKCLLNSSSLMARISQDLQHKRQCLADYLQQEGLFSHSQDTQLLVDIGWNGSILSTLEQAFAERPDFPPLHAYYFGRLYGSEVKHIKLLPGYAFDERRPQPIEQLINQCRELFEVATSSLEGSVLDYQRQTDGRVQPILAPCSLSEHEQQAILALQQGILAWCDDFVLFSNRFGFRPQALRPQALLEATRLLSGQQPQELEQLAALQFDLSWGSGSRVSLKEYLGIGSQPANQLPASRPQPLQLDNSQGAQPSQANPQKLFEKIHLFVEALKLEGPLAFYGVGTSASLLAPLVHEQIRYFVDGNASLHGQQFLGKPIQPPEAAIADNDITLVITPIGRKEVLSKRIAGRQGKTLYLDDFL</sequence>
<dbReference type="InterPro" id="IPR023214">
    <property type="entry name" value="HAD_sf"/>
</dbReference>
<dbReference type="InterPro" id="IPR036412">
    <property type="entry name" value="HAD-like_sf"/>
</dbReference>
<feature type="compositionally biased region" description="Polar residues" evidence="1">
    <location>
        <begin position="680"/>
        <end position="692"/>
    </location>
</feature>
<dbReference type="EMBL" id="JBHLZN010000005">
    <property type="protein sequence ID" value="MFB9887598.1"/>
    <property type="molecule type" value="Genomic_DNA"/>
</dbReference>
<evidence type="ECO:0000256" key="1">
    <source>
        <dbReference type="SAM" id="MobiDB-lite"/>
    </source>
</evidence>
<dbReference type="Pfam" id="PF00702">
    <property type="entry name" value="Hydrolase"/>
    <property type="match status" value="1"/>
</dbReference>
<keyword evidence="2" id="KW-0378">Hydrolase</keyword>
<dbReference type="SUPFAM" id="SSF56784">
    <property type="entry name" value="HAD-like"/>
    <property type="match status" value="1"/>
</dbReference>
<gene>
    <name evidence="2" type="ORF">ACFFLH_14345</name>
</gene>
<feature type="region of interest" description="Disordered" evidence="1">
    <location>
        <begin position="668"/>
        <end position="692"/>
    </location>
</feature>
<dbReference type="Gene3D" id="1.10.150.400">
    <property type="match status" value="1"/>
</dbReference>
<name>A0ABV5ZEA3_9GAMM</name>
<proteinExistence type="predicted"/>
<dbReference type="RefSeq" id="WP_027312754.1">
    <property type="nucleotide sequence ID" value="NZ_JBHLZN010000005.1"/>
</dbReference>
<keyword evidence="3" id="KW-1185">Reference proteome</keyword>
<protein>
    <submittedName>
        <fullName evidence="2">HAD family hydrolase</fullName>
    </submittedName>
</protein>
<reference evidence="2 3" key="1">
    <citation type="submission" date="2024-09" db="EMBL/GenBank/DDBJ databases">
        <authorList>
            <person name="Sun Q."/>
            <person name="Mori K."/>
        </authorList>
    </citation>
    <scope>NUCLEOTIDE SEQUENCE [LARGE SCALE GENOMIC DNA]</scope>
    <source>
        <strain evidence="2 3">ATCC 51285</strain>
    </source>
</reference>
<dbReference type="Gene3D" id="3.40.50.1000">
    <property type="entry name" value="HAD superfamily/HAD-like"/>
    <property type="match status" value="1"/>
</dbReference>
<accession>A0ABV5ZEA3</accession>
<dbReference type="Proteomes" id="UP001589628">
    <property type="component" value="Unassembled WGS sequence"/>
</dbReference>
<evidence type="ECO:0000313" key="2">
    <source>
        <dbReference type="EMBL" id="MFB9887598.1"/>
    </source>
</evidence>